<protein>
    <submittedName>
        <fullName evidence="2">RCG44455</fullName>
    </submittedName>
</protein>
<evidence type="ECO:0000256" key="1">
    <source>
        <dbReference type="SAM" id="MobiDB-lite"/>
    </source>
</evidence>
<accession>A6I4S6</accession>
<evidence type="ECO:0000313" key="2">
    <source>
        <dbReference type="EMBL" id="EDM10034.1"/>
    </source>
</evidence>
<dbReference type="EMBL" id="CH473955">
    <property type="protein sequence ID" value="EDM10034.1"/>
    <property type="molecule type" value="Genomic_DNA"/>
</dbReference>
<organism evidence="2 3">
    <name type="scientific">Rattus norvegicus</name>
    <name type="common">Rat</name>
    <dbReference type="NCBI Taxonomy" id="10116"/>
    <lineage>
        <taxon>Eukaryota</taxon>
        <taxon>Metazoa</taxon>
        <taxon>Chordata</taxon>
        <taxon>Craniata</taxon>
        <taxon>Vertebrata</taxon>
        <taxon>Euteleostomi</taxon>
        <taxon>Mammalia</taxon>
        <taxon>Eutheria</taxon>
        <taxon>Euarchontoglires</taxon>
        <taxon>Glires</taxon>
        <taxon>Rodentia</taxon>
        <taxon>Myomorpha</taxon>
        <taxon>Muroidea</taxon>
        <taxon>Muridae</taxon>
        <taxon>Murinae</taxon>
        <taxon>Rattus</taxon>
    </lineage>
</organism>
<feature type="compositionally biased region" description="Polar residues" evidence="1">
    <location>
        <begin position="50"/>
        <end position="60"/>
    </location>
</feature>
<dbReference type="Proteomes" id="UP000234681">
    <property type="component" value="Chromosome 2"/>
</dbReference>
<name>A6I4S6_RAT</name>
<dbReference type="AlphaFoldDB" id="A6I4S6"/>
<reference evidence="3" key="1">
    <citation type="submission" date="2005-09" db="EMBL/GenBank/DDBJ databases">
        <authorList>
            <person name="Mural R.J."/>
            <person name="Li P.W."/>
            <person name="Adams M.D."/>
            <person name="Amanatides P.G."/>
            <person name="Baden-Tillson H."/>
            <person name="Barnstead M."/>
            <person name="Chin S.H."/>
            <person name="Dew I."/>
            <person name="Evans C.A."/>
            <person name="Ferriera S."/>
            <person name="Flanigan M."/>
            <person name="Fosler C."/>
            <person name="Glodek A."/>
            <person name="Gu Z."/>
            <person name="Holt R.A."/>
            <person name="Jennings D."/>
            <person name="Kraft C.L."/>
            <person name="Lu F."/>
            <person name="Nguyen T."/>
            <person name="Nusskern D.R."/>
            <person name="Pfannkoch C.M."/>
            <person name="Sitter C."/>
            <person name="Sutton G.G."/>
            <person name="Venter J.C."/>
            <person name="Wang Z."/>
            <person name="Woodage T."/>
            <person name="Zheng X.H."/>
            <person name="Zhong F."/>
        </authorList>
    </citation>
    <scope>NUCLEOTIDE SEQUENCE [LARGE SCALE GENOMIC DNA]</scope>
    <source>
        <strain>BN</strain>
        <strain evidence="3">Sprague-Dawley</strain>
    </source>
</reference>
<sequence length="72" mass="8082">MGIGCSEVHSCKRVAVYKEALKTDSYSVHQNLSLRLVYSLMPPKDIRKQPSVQGSSQKHSLGNEGFKYPCRL</sequence>
<gene>
    <name evidence="2" type="ORF">rCG_44455</name>
</gene>
<feature type="region of interest" description="Disordered" evidence="1">
    <location>
        <begin position="47"/>
        <end position="72"/>
    </location>
</feature>
<evidence type="ECO:0000313" key="3">
    <source>
        <dbReference type="Proteomes" id="UP000234681"/>
    </source>
</evidence>
<proteinExistence type="predicted"/>